<dbReference type="PATRIC" id="fig|889306.3.peg.2796"/>
<dbReference type="InterPro" id="IPR029033">
    <property type="entry name" value="His_PPase_superfam"/>
</dbReference>
<dbReference type="InterPro" id="IPR001345">
    <property type="entry name" value="PG/BPGM_mutase_AS"/>
</dbReference>
<dbReference type="PROSITE" id="PS00175">
    <property type="entry name" value="PG_MUTASE"/>
    <property type="match status" value="1"/>
</dbReference>
<sequence length="62" mass="6941">MITICLVRHGETEWNALGRLQGRADLPLNITGVQQAGMLQILRRVSEGFRHNKPIETGKTNT</sequence>
<protein>
    <submittedName>
        <fullName evidence="1">Phosphatase</fullName>
    </submittedName>
</protein>
<dbReference type="CDD" id="cd07067">
    <property type="entry name" value="HP_PGM_like"/>
    <property type="match status" value="1"/>
</dbReference>
<keyword evidence="2" id="KW-1185">Reference proteome</keyword>
<evidence type="ECO:0000313" key="2">
    <source>
        <dbReference type="Proteomes" id="UP000031938"/>
    </source>
</evidence>
<dbReference type="EMBL" id="JXRP01000018">
    <property type="protein sequence ID" value="KIL45240.1"/>
    <property type="molecule type" value="Genomic_DNA"/>
</dbReference>
<dbReference type="STRING" id="889306.KP78_27840"/>
<dbReference type="SUPFAM" id="SSF53254">
    <property type="entry name" value="Phosphoglycerate mutase-like"/>
    <property type="match status" value="1"/>
</dbReference>
<dbReference type="InterPro" id="IPR013078">
    <property type="entry name" value="His_Pase_superF_clade-1"/>
</dbReference>
<dbReference type="Proteomes" id="UP000031938">
    <property type="component" value="Unassembled WGS sequence"/>
</dbReference>
<organism evidence="1 2">
    <name type="scientific">Jeotgalibacillus soli</name>
    <dbReference type="NCBI Taxonomy" id="889306"/>
    <lineage>
        <taxon>Bacteria</taxon>
        <taxon>Bacillati</taxon>
        <taxon>Bacillota</taxon>
        <taxon>Bacilli</taxon>
        <taxon>Bacillales</taxon>
        <taxon>Caryophanaceae</taxon>
        <taxon>Jeotgalibacillus</taxon>
    </lineage>
</organism>
<dbReference type="Gene3D" id="3.40.50.1240">
    <property type="entry name" value="Phosphoglycerate mutase-like"/>
    <property type="match status" value="1"/>
</dbReference>
<proteinExistence type="predicted"/>
<accession>A0A0C2R4P0</accession>
<comment type="caution">
    <text evidence="1">The sequence shown here is derived from an EMBL/GenBank/DDBJ whole genome shotgun (WGS) entry which is preliminary data.</text>
</comment>
<reference evidence="1 2" key="1">
    <citation type="submission" date="2015-01" db="EMBL/GenBank/DDBJ databases">
        <title>Genome sequencing of Jeotgalibacillus soli.</title>
        <authorList>
            <person name="Goh K.M."/>
            <person name="Chan K.-G."/>
            <person name="Yaakop A.S."/>
            <person name="Ee R."/>
            <person name="Gan H.M."/>
            <person name="Chan C.S."/>
        </authorList>
    </citation>
    <scope>NUCLEOTIDE SEQUENCE [LARGE SCALE GENOMIC DNA]</scope>
    <source>
        <strain evidence="1 2">P9</strain>
    </source>
</reference>
<gene>
    <name evidence="1" type="ORF">KP78_27840</name>
</gene>
<name>A0A0C2R4P0_9BACL</name>
<dbReference type="AlphaFoldDB" id="A0A0C2R4P0"/>
<dbReference type="GO" id="GO:0003824">
    <property type="term" value="F:catalytic activity"/>
    <property type="evidence" value="ECO:0007669"/>
    <property type="project" value="InterPro"/>
</dbReference>
<dbReference type="Pfam" id="PF00300">
    <property type="entry name" value="His_Phos_1"/>
    <property type="match status" value="1"/>
</dbReference>
<evidence type="ECO:0000313" key="1">
    <source>
        <dbReference type="EMBL" id="KIL45240.1"/>
    </source>
</evidence>